<feature type="domain" description="Major facilitator superfamily (MFS) profile" evidence="7">
    <location>
        <begin position="1"/>
        <end position="416"/>
    </location>
</feature>
<feature type="transmembrane region" description="Helical" evidence="5">
    <location>
        <begin position="224"/>
        <end position="247"/>
    </location>
</feature>
<sequence length="481" mass="52038">MAIFLISSILCATAQSITALIIFRAVQGSGGGGILTTVQTVVSDVVTLEQRGLYEGILGAVVSVSSALGPLLGGVFTEKLSWRWCFYINIPLTGSAILVIIFGLPLKRVEGDIKRKLKQIDYSGSLLMVLSVTLILLALSWGGTMYPWDSAGVLAPLIVGTVFLVPFFYVEKVAALPIIPMYIFKVGTVNGILSGNFFIGFVFYANLYYLPQFYQVVHGASPVMSGILTIPLVVSQTLCSLVSGVIVSKTGNYLIQMKLGYLIWAVACGLLTLVSPTISNAEIVIFQLLSGIGSGSTLMTGIIAVQAFLPRKQMAVATGTRNFLRLLGGTISLAVCAAILNNTFKRELSGRFPADTLKAILSDPTQITSDVLGLSAVEQEVALIAYTHGIRNIYYFMIPNCCICFLVTWFTVKGQKTLKREDDEKLKREGKEWIQQHGVRKHKNKSVVHSPNDEETVLELSGAIREATTTEKGNTTSCNAV</sequence>
<organism evidence="8 9">
    <name type="scientific">Pleurostoma richardsiae</name>
    <dbReference type="NCBI Taxonomy" id="41990"/>
    <lineage>
        <taxon>Eukaryota</taxon>
        <taxon>Fungi</taxon>
        <taxon>Dikarya</taxon>
        <taxon>Ascomycota</taxon>
        <taxon>Pezizomycotina</taxon>
        <taxon>Sordariomycetes</taxon>
        <taxon>Sordariomycetidae</taxon>
        <taxon>Calosphaeriales</taxon>
        <taxon>Pleurostomataceae</taxon>
        <taxon>Pleurostoma</taxon>
    </lineage>
</organism>
<evidence type="ECO:0000256" key="5">
    <source>
        <dbReference type="SAM" id="Phobius"/>
    </source>
</evidence>
<proteinExistence type="predicted"/>
<feature type="transmembrane region" description="Helical" evidence="5">
    <location>
        <begin position="150"/>
        <end position="170"/>
    </location>
</feature>
<feature type="transmembrane region" description="Helical" evidence="5">
    <location>
        <begin position="393"/>
        <end position="412"/>
    </location>
</feature>
<evidence type="ECO:0000256" key="2">
    <source>
        <dbReference type="ARBA" id="ARBA00022692"/>
    </source>
</evidence>
<dbReference type="PRINTS" id="PR01036">
    <property type="entry name" value="TCRTETB"/>
</dbReference>
<feature type="transmembrane region" description="Helical" evidence="5">
    <location>
        <begin position="182"/>
        <end position="204"/>
    </location>
</feature>
<dbReference type="PANTHER" id="PTHR23501:SF189">
    <property type="entry name" value="DRUG TRANSPORTER, PUTATIVE (AFU_ORTHOLOGUE AFUA_4G03920)-RELATED"/>
    <property type="match status" value="1"/>
</dbReference>
<dbReference type="InterPro" id="IPR011701">
    <property type="entry name" value="MFS"/>
</dbReference>
<dbReference type="InterPro" id="IPR020846">
    <property type="entry name" value="MFS_dom"/>
</dbReference>
<evidence type="ECO:0000313" key="8">
    <source>
        <dbReference type="EMBL" id="KAJ9150787.1"/>
    </source>
</evidence>
<evidence type="ECO:0000256" key="6">
    <source>
        <dbReference type="SAM" id="SignalP"/>
    </source>
</evidence>
<comment type="caution">
    <text evidence="8">The sequence shown here is derived from an EMBL/GenBank/DDBJ whole genome shotgun (WGS) entry which is preliminary data.</text>
</comment>
<dbReference type="PANTHER" id="PTHR23501">
    <property type="entry name" value="MAJOR FACILITATOR SUPERFAMILY"/>
    <property type="match status" value="1"/>
</dbReference>
<feature type="transmembrane region" description="Helical" evidence="5">
    <location>
        <begin position="322"/>
        <end position="340"/>
    </location>
</feature>
<name>A0AA38RZ86_9PEZI</name>
<dbReference type="PROSITE" id="PS50850">
    <property type="entry name" value="MFS"/>
    <property type="match status" value="1"/>
</dbReference>
<protein>
    <submittedName>
        <fullName evidence="8">Mfs general substrate transporter</fullName>
    </submittedName>
</protein>
<dbReference type="AlphaFoldDB" id="A0AA38RZ86"/>
<evidence type="ECO:0000313" key="9">
    <source>
        <dbReference type="Proteomes" id="UP001174694"/>
    </source>
</evidence>
<keyword evidence="6" id="KW-0732">Signal</keyword>
<feature type="transmembrane region" description="Helical" evidence="5">
    <location>
        <begin position="284"/>
        <end position="310"/>
    </location>
</feature>
<evidence type="ECO:0000256" key="3">
    <source>
        <dbReference type="ARBA" id="ARBA00022989"/>
    </source>
</evidence>
<feature type="transmembrane region" description="Helical" evidence="5">
    <location>
        <begin position="86"/>
        <end position="106"/>
    </location>
</feature>
<dbReference type="GO" id="GO:0022857">
    <property type="term" value="F:transmembrane transporter activity"/>
    <property type="evidence" value="ECO:0007669"/>
    <property type="project" value="InterPro"/>
</dbReference>
<feature type="transmembrane region" description="Helical" evidence="5">
    <location>
        <begin position="126"/>
        <end position="144"/>
    </location>
</feature>
<dbReference type="Gene3D" id="1.20.1250.20">
    <property type="entry name" value="MFS general substrate transporter like domains"/>
    <property type="match status" value="1"/>
</dbReference>
<keyword evidence="2 5" id="KW-0812">Transmembrane</keyword>
<accession>A0AA38RZ86</accession>
<dbReference type="Gene3D" id="1.20.1720.10">
    <property type="entry name" value="Multidrug resistance protein D"/>
    <property type="match status" value="1"/>
</dbReference>
<keyword evidence="3 5" id="KW-1133">Transmembrane helix</keyword>
<keyword evidence="4 5" id="KW-0472">Membrane</keyword>
<dbReference type="EMBL" id="JANBVO010000007">
    <property type="protein sequence ID" value="KAJ9150787.1"/>
    <property type="molecule type" value="Genomic_DNA"/>
</dbReference>
<feature type="chain" id="PRO_5041229624" evidence="6">
    <location>
        <begin position="20"/>
        <end position="481"/>
    </location>
</feature>
<evidence type="ECO:0000256" key="4">
    <source>
        <dbReference type="ARBA" id="ARBA00023136"/>
    </source>
</evidence>
<dbReference type="InterPro" id="IPR036259">
    <property type="entry name" value="MFS_trans_sf"/>
</dbReference>
<feature type="signal peptide" evidence="6">
    <location>
        <begin position="1"/>
        <end position="19"/>
    </location>
</feature>
<dbReference type="Pfam" id="PF07690">
    <property type="entry name" value="MFS_1"/>
    <property type="match status" value="1"/>
</dbReference>
<dbReference type="GO" id="GO:0005886">
    <property type="term" value="C:plasma membrane"/>
    <property type="evidence" value="ECO:0007669"/>
    <property type="project" value="TreeGrafter"/>
</dbReference>
<keyword evidence="9" id="KW-1185">Reference proteome</keyword>
<comment type="subcellular location">
    <subcellularLocation>
        <location evidence="1">Membrane</location>
        <topology evidence="1">Multi-pass membrane protein</topology>
    </subcellularLocation>
</comment>
<feature type="transmembrane region" description="Helical" evidence="5">
    <location>
        <begin position="259"/>
        <end position="278"/>
    </location>
</feature>
<evidence type="ECO:0000259" key="7">
    <source>
        <dbReference type="PROSITE" id="PS50850"/>
    </source>
</evidence>
<dbReference type="Proteomes" id="UP001174694">
    <property type="component" value="Unassembled WGS sequence"/>
</dbReference>
<dbReference type="SUPFAM" id="SSF103473">
    <property type="entry name" value="MFS general substrate transporter"/>
    <property type="match status" value="1"/>
</dbReference>
<reference evidence="8" key="1">
    <citation type="submission" date="2022-07" db="EMBL/GenBank/DDBJ databases">
        <title>Fungi with potential for degradation of polypropylene.</title>
        <authorList>
            <person name="Gostincar C."/>
        </authorList>
    </citation>
    <scope>NUCLEOTIDE SEQUENCE</scope>
    <source>
        <strain evidence="8">EXF-13308</strain>
    </source>
</reference>
<gene>
    <name evidence="8" type="ORF">NKR23_g3419</name>
</gene>
<evidence type="ECO:0000256" key="1">
    <source>
        <dbReference type="ARBA" id="ARBA00004141"/>
    </source>
</evidence>